<protein>
    <submittedName>
        <fullName evidence="1">Uncharacterized protein</fullName>
    </submittedName>
</protein>
<reference evidence="1" key="2">
    <citation type="journal article" date="2015" name="Data Brief">
        <title>Shoot transcriptome of the giant reed, Arundo donax.</title>
        <authorList>
            <person name="Barrero R.A."/>
            <person name="Guerrero F.D."/>
            <person name="Moolhuijzen P."/>
            <person name="Goolsby J.A."/>
            <person name="Tidwell J."/>
            <person name="Bellgard S.E."/>
            <person name="Bellgard M.I."/>
        </authorList>
    </citation>
    <scope>NUCLEOTIDE SEQUENCE</scope>
    <source>
        <tissue evidence="1">Shoot tissue taken approximately 20 cm above the soil surface</tissue>
    </source>
</reference>
<reference evidence="1" key="1">
    <citation type="submission" date="2014-09" db="EMBL/GenBank/DDBJ databases">
        <authorList>
            <person name="Magalhaes I.L.F."/>
            <person name="Oliveira U."/>
            <person name="Santos F.R."/>
            <person name="Vidigal T.H.D.A."/>
            <person name="Brescovit A.D."/>
            <person name="Santos A.J."/>
        </authorList>
    </citation>
    <scope>NUCLEOTIDE SEQUENCE</scope>
    <source>
        <tissue evidence="1">Shoot tissue taken approximately 20 cm above the soil surface</tissue>
    </source>
</reference>
<evidence type="ECO:0000313" key="1">
    <source>
        <dbReference type="EMBL" id="JAD54314.1"/>
    </source>
</evidence>
<proteinExistence type="predicted"/>
<sequence>MQFTLLGLCVVIPHCHLCSGIPLVLLAFIFGQSKAFCTFQPGSQQEIIVSG</sequence>
<dbReference type="AlphaFoldDB" id="A0A0A9ARC1"/>
<name>A0A0A9ARC1_ARUDO</name>
<accession>A0A0A9ARC1</accession>
<organism evidence="1">
    <name type="scientific">Arundo donax</name>
    <name type="common">Giant reed</name>
    <name type="synonym">Donax arundinaceus</name>
    <dbReference type="NCBI Taxonomy" id="35708"/>
    <lineage>
        <taxon>Eukaryota</taxon>
        <taxon>Viridiplantae</taxon>
        <taxon>Streptophyta</taxon>
        <taxon>Embryophyta</taxon>
        <taxon>Tracheophyta</taxon>
        <taxon>Spermatophyta</taxon>
        <taxon>Magnoliopsida</taxon>
        <taxon>Liliopsida</taxon>
        <taxon>Poales</taxon>
        <taxon>Poaceae</taxon>
        <taxon>PACMAD clade</taxon>
        <taxon>Arundinoideae</taxon>
        <taxon>Arundineae</taxon>
        <taxon>Arundo</taxon>
    </lineage>
</organism>
<dbReference type="EMBL" id="GBRH01243581">
    <property type="protein sequence ID" value="JAD54314.1"/>
    <property type="molecule type" value="Transcribed_RNA"/>
</dbReference>